<evidence type="ECO:0000259" key="1">
    <source>
        <dbReference type="Pfam" id="PF01408"/>
    </source>
</evidence>
<dbReference type="InterPro" id="IPR052515">
    <property type="entry name" value="Gfo/Idh/MocA_Oxidoreductase"/>
</dbReference>
<feature type="domain" description="GFO/IDH/MocA-like oxidoreductase" evidence="2">
    <location>
        <begin position="136"/>
        <end position="259"/>
    </location>
</feature>
<keyword evidence="4" id="KW-1185">Reference proteome</keyword>
<evidence type="ECO:0000313" key="3">
    <source>
        <dbReference type="EMBL" id="MFC5467990.1"/>
    </source>
</evidence>
<dbReference type="Pfam" id="PF01408">
    <property type="entry name" value="GFO_IDH_MocA"/>
    <property type="match status" value="1"/>
</dbReference>
<dbReference type="EMBL" id="JBHSMH010000005">
    <property type="protein sequence ID" value="MFC5467990.1"/>
    <property type="molecule type" value="Genomic_DNA"/>
</dbReference>
<dbReference type="Gene3D" id="3.40.50.720">
    <property type="entry name" value="NAD(P)-binding Rossmann-like Domain"/>
    <property type="match status" value="1"/>
</dbReference>
<dbReference type="SUPFAM" id="SSF55347">
    <property type="entry name" value="Glyceraldehyde-3-phosphate dehydrogenase-like, C-terminal domain"/>
    <property type="match status" value="1"/>
</dbReference>
<dbReference type="Pfam" id="PF22725">
    <property type="entry name" value="GFO_IDH_MocA_C3"/>
    <property type="match status" value="1"/>
</dbReference>
<gene>
    <name evidence="3" type="ORF">ACFPPD_04605</name>
</gene>
<organism evidence="3 4">
    <name type="scientific">Cohnella suwonensis</name>
    <dbReference type="NCBI Taxonomy" id="696072"/>
    <lineage>
        <taxon>Bacteria</taxon>
        <taxon>Bacillati</taxon>
        <taxon>Bacillota</taxon>
        <taxon>Bacilli</taxon>
        <taxon>Bacillales</taxon>
        <taxon>Paenibacillaceae</taxon>
        <taxon>Cohnella</taxon>
    </lineage>
</organism>
<name>A0ABW0LQ20_9BACL</name>
<evidence type="ECO:0000313" key="4">
    <source>
        <dbReference type="Proteomes" id="UP001596105"/>
    </source>
</evidence>
<dbReference type="Proteomes" id="UP001596105">
    <property type="component" value="Unassembled WGS sequence"/>
</dbReference>
<dbReference type="InterPro" id="IPR036291">
    <property type="entry name" value="NAD(P)-bd_dom_sf"/>
</dbReference>
<reference evidence="4" key="1">
    <citation type="journal article" date="2019" name="Int. J. Syst. Evol. Microbiol.">
        <title>The Global Catalogue of Microorganisms (GCM) 10K type strain sequencing project: providing services to taxonomists for standard genome sequencing and annotation.</title>
        <authorList>
            <consortium name="The Broad Institute Genomics Platform"/>
            <consortium name="The Broad Institute Genome Sequencing Center for Infectious Disease"/>
            <person name="Wu L."/>
            <person name="Ma J."/>
        </authorList>
    </citation>
    <scope>NUCLEOTIDE SEQUENCE [LARGE SCALE GENOMIC DNA]</scope>
    <source>
        <strain evidence="4">CCUG 57113</strain>
    </source>
</reference>
<proteinExistence type="predicted"/>
<dbReference type="InterPro" id="IPR055170">
    <property type="entry name" value="GFO_IDH_MocA-like_dom"/>
</dbReference>
<dbReference type="Gene3D" id="3.30.360.10">
    <property type="entry name" value="Dihydrodipicolinate Reductase, domain 2"/>
    <property type="match status" value="1"/>
</dbReference>
<dbReference type="PANTHER" id="PTHR43249">
    <property type="entry name" value="UDP-N-ACETYL-2-AMINO-2-DEOXY-D-GLUCURONATE OXIDASE"/>
    <property type="match status" value="1"/>
</dbReference>
<sequence>MDQVRIGIVGLGNMGTGHAQYLIEGQVEGAVLAAVSDMRPERLTLATKEWGDRIRTFLDPEEMFRSGAVDGVLLCTPHYDHPQQAIAAFAAGLHVLVEKPAGVYTKQVREMNEAAAAGGKVYGIMYNQRTNPLYGKLRELIASGELGEIRRTNWIITNWYRSQAYYNSGGWRATWAGEGGGVLINQDPHQLDLWQWTTGLMPKRIRAFCQFGKHRDIEVENDVTAYVEYENGATGVFVTSTHECPGTNRFEISGDRGKIVIEDDKMTFWRLRQLESEFNAVNETPFDQPEVWKFDVPVQAGGAQHLEITRDWTNAILKGTPLIAPGEEGIKGLTISNGMLLSTWTDDWVDLPIDEELFYAKLQEKIAQSKRKGE</sequence>
<dbReference type="SUPFAM" id="SSF51735">
    <property type="entry name" value="NAD(P)-binding Rossmann-fold domains"/>
    <property type="match status" value="1"/>
</dbReference>
<protein>
    <submittedName>
        <fullName evidence="3">Gfo/Idh/MocA family protein</fullName>
    </submittedName>
</protein>
<feature type="domain" description="Gfo/Idh/MocA-like oxidoreductase N-terminal" evidence="1">
    <location>
        <begin position="4"/>
        <end position="124"/>
    </location>
</feature>
<comment type="caution">
    <text evidence="3">The sequence shown here is derived from an EMBL/GenBank/DDBJ whole genome shotgun (WGS) entry which is preliminary data.</text>
</comment>
<dbReference type="InterPro" id="IPR000683">
    <property type="entry name" value="Gfo/Idh/MocA-like_OxRdtase_N"/>
</dbReference>
<dbReference type="PANTHER" id="PTHR43249:SF1">
    <property type="entry name" value="D-GLUCOSIDE 3-DEHYDROGENASE"/>
    <property type="match status" value="1"/>
</dbReference>
<accession>A0ABW0LQ20</accession>
<evidence type="ECO:0000259" key="2">
    <source>
        <dbReference type="Pfam" id="PF22725"/>
    </source>
</evidence>
<dbReference type="RefSeq" id="WP_209743572.1">
    <property type="nucleotide sequence ID" value="NZ_JBHSMH010000005.1"/>
</dbReference>